<protein>
    <submittedName>
        <fullName evidence="3">Metallophosphoesterase</fullName>
    </submittedName>
</protein>
<dbReference type="InterPro" id="IPR029052">
    <property type="entry name" value="Metallo-depent_PP-like"/>
</dbReference>
<dbReference type="PANTHER" id="PTHR43143">
    <property type="entry name" value="METALLOPHOSPHOESTERASE, CALCINEURIN SUPERFAMILY"/>
    <property type="match status" value="1"/>
</dbReference>
<dbReference type="PANTHER" id="PTHR43143:SF1">
    <property type="entry name" value="SERINE_THREONINE-PROTEIN PHOSPHATASE CPPED1"/>
    <property type="match status" value="1"/>
</dbReference>
<gene>
    <name evidence="3" type="ORF">Q5Y73_23205</name>
</gene>
<dbReference type="Pfam" id="PF00149">
    <property type="entry name" value="Metallophos"/>
    <property type="match status" value="1"/>
</dbReference>
<dbReference type="EMBL" id="JAVAMP010000022">
    <property type="protein sequence ID" value="MDP5277010.1"/>
    <property type="molecule type" value="Genomic_DNA"/>
</dbReference>
<evidence type="ECO:0000313" key="3">
    <source>
        <dbReference type="EMBL" id="MDP5277010.1"/>
    </source>
</evidence>
<accession>A0ABT9J5Y1</accession>
<name>A0ABT9J5Y1_9BACL</name>
<evidence type="ECO:0000259" key="2">
    <source>
        <dbReference type="Pfam" id="PF00149"/>
    </source>
</evidence>
<keyword evidence="4" id="KW-1185">Reference proteome</keyword>
<proteinExistence type="predicted"/>
<dbReference type="SUPFAM" id="SSF56300">
    <property type="entry name" value="Metallo-dependent phosphatases"/>
    <property type="match status" value="1"/>
</dbReference>
<dbReference type="Gene3D" id="3.60.21.10">
    <property type="match status" value="1"/>
</dbReference>
<feature type="compositionally biased region" description="Polar residues" evidence="1">
    <location>
        <begin position="345"/>
        <end position="384"/>
    </location>
</feature>
<sequence>MTINRSKKTVFIALATILFVSLLMSSYVGSKGVDANAISYRFVVMGDSRGSSDGINESTLRSLLSEVESLEPKPDFIMFTGDQVQGGSDVAGELVEWSDIVDDYFPINKYYPTLGNHEDDEIVFSVVFDHLPINQLRGYNSSAYYFDYGNARFITLNSNRKDREGNYVIDEEQRAWLESILDTNGKTHNFVQFHVPAYPIGSHYGNSLDENAGERDALWDIFDKYNVTAVMTGHEHNYNRREINSSFNDNGYEFENNIYQVTIGGAGAPLTSTNRDSRSVEVGPVANYHYMVVDVLDGVAEFTTYDINNNILDSFTVERQENNGAAELPVGETPNSGSAELPVDETTNTGSGNVTEAPNTGSSDVTEATNTGSSDVTDTSNTEVSDLLDN</sequence>
<reference evidence="3 4" key="1">
    <citation type="submission" date="2023-08" db="EMBL/GenBank/DDBJ databases">
        <authorList>
            <person name="Park J.-S."/>
        </authorList>
    </citation>
    <scope>NUCLEOTIDE SEQUENCE [LARGE SCALE GENOMIC DNA]</scope>
    <source>
        <strain evidence="3 4">2205SS18-9</strain>
    </source>
</reference>
<evidence type="ECO:0000256" key="1">
    <source>
        <dbReference type="SAM" id="MobiDB-lite"/>
    </source>
</evidence>
<feature type="domain" description="Calcineurin-like phosphoesterase" evidence="2">
    <location>
        <begin position="41"/>
        <end position="238"/>
    </location>
</feature>
<dbReference type="InterPro" id="IPR004843">
    <property type="entry name" value="Calcineurin-like_PHP"/>
</dbReference>
<dbReference type="Proteomes" id="UP001231941">
    <property type="component" value="Unassembled WGS sequence"/>
</dbReference>
<dbReference type="InterPro" id="IPR051918">
    <property type="entry name" value="STPP_CPPED1"/>
</dbReference>
<evidence type="ECO:0000313" key="4">
    <source>
        <dbReference type="Proteomes" id="UP001231941"/>
    </source>
</evidence>
<dbReference type="RefSeq" id="WP_305994312.1">
    <property type="nucleotide sequence ID" value="NZ_JAVAMP010000022.1"/>
</dbReference>
<feature type="region of interest" description="Disordered" evidence="1">
    <location>
        <begin position="326"/>
        <end position="390"/>
    </location>
</feature>
<organism evidence="3 4">
    <name type="scientific">Chengkuizengella axinellae</name>
    <dbReference type="NCBI Taxonomy" id="3064388"/>
    <lineage>
        <taxon>Bacteria</taxon>
        <taxon>Bacillati</taxon>
        <taxon>Bacillota</taxon>
        <taxon>Bacilli</taxon>
        <taxon>Bacillales</taxon>
        <taxon>Paenibacillaceae</taxon>
        <taxon>Chengkuizengella</taxon>
    </lineage>
</organism>
<comment type="caution">
    <text evidence="3">The sequence shown here is derived from an EMBL/GenBank/DDBJ whole genome shotgun (WGS) entry which is preliminary data.</text>
</comment>